<dbReference type="SUPFAM" id="SSF55298">
    <property type="entry name" value="YjgF-like"/>
    <property type="match status" value="1"/>
</dbReference>
<evidence type="ECO:0000313" key="2">
    <source>
        <dbReference type="EMBL" id="MXV13947.1"/>
    </source>
</evidence>
<keyword evidence="3" id="KW-1185">Reference proteome</keyword>
<comment type="caution">
    <text evidence="2">The sequence shown here is derived from an EMBL/GenBank/DDBJ whole genome shotgun (WGS) entry which is preliminary data.</text>
</comment>
<evidence type="ECO:0000313" key="3">
    <source>
        <dbReference type="Proteomes" id="UP000451233"/>
    </source>
</evidence>
<dbReference type="AlphaFoldDB" id="A0A7K1XSU3"/>
<organism evidence="2 3">
    <name type="scientific">Hufsiella ginkgonis</name>
    <dbReference type="NCBI Taxonomy" id="2695274"/>
    <lineage>
        <taxon>Bacteria</taxon>
        <taxon>Pseudomonadati</taxon>
        <taxon>Bacteroidota</taxon>
        <taxon>Sphingobacteriia</taxon>
        <taxon>Sphingobacteriales</taxon>
        <taxon>Sphingobacteriaceae</taxon>
        <taxon>Hufsiella</taxon>
    </lineage>
</organism>
<dbReference type="GO" id="GO:0005829">
    <property type="term" value="C:cytosol"/>
    <property type="evidence" value="ECO:0007669"/>
    <property type="project" value="TreeGrafter"/>
</dbReference>
<dbReference type="FunFam" id="3.30.1330.40:FF:000001">
    <property type="entry name" value="L-PSP family endoribonuclease"/>
    <property type="match status" value="1"/>
</dbReference>
<name>A0A7K1XSU3_9SPHI</name>
<reference evidence="2 3" key="1">
    <citation type="submission" date="2019-11" db="EMBL/GenBank/DDBJ databases">
        <title>Pedobacter sp. HMF7056 Genome sequencing and assembly.</title>
        <authorList>
            <person name="Kang H."/>
            <person name="Kim H."/>
            <person name="Joh K."/>
        </authorList>
    </citation>
    <scope>NUCLEOTIDE SEQUENCE [LARGE SCALE GENOMIC DNA]</scope>
    <source>
        <strain evidence="2 3">HMF7056</strain>
    </source>
</reference>
<gene>
    <name evidence="2" type="ORF">GS398_01435</name>
</gene>
<dbReference type="InterPro" id="IPR035959">
    <property type="entry name" value="RutC-like_sf"/>
</dbReference>
<dbReference type="Gene3D" id="3.30.1330.40">
    <property type="entry name" value="RutC-like"/>
    <property type="match status" value="1"/>
</dbReference>
<dbReference type="InterPro" id="IPR006056">
    <property type="entry name" value="RidA"/>
</dbReference>
<comment type="similarity">
    <text evidence="1">Belongs to the RutC family.</text>
</comment>
<dbReference type="RefSeq" id="WP_160904961.1">
    <property type="nucleotide sequence ID" value="NZ_WVHS01000001.1"/>
</dbReference>
<dbReference type="CDD" id="cd00448">
    <property type="entry name" value="YjgF_YER057c_UK114_family"/>
    <property type="match status" value="1"/>
</dbReference>
<dbReference type="NCBIfam" id="TIGR00004">
    <property type="entry name" value="Rid family detoxifying hydrolase"/>
    <property type="match status" value="1"/>
</dbReference>
<dbReference type="InterPro" id="IPR006175">
    <property type="entry name" value="YjgF/YER057c/UK114"/>
</dbReference>
<dbReference type="Pfam" id="PF01042">
    <property type="entry name" value="Ribonuc_L-PSP"/>
    <property type="match status" value="1"/>
</dbReference>
<dbReference type="PANTHER" id="PTHR11803">
    <property type="entry name" value="2-IMINOBUTANOATE/2-IMINOPROPANOATE DEAMINASE RIDA"/>
    <property type="match status" value="1"/>
</dbReference>
<sequence length="130" mass="13936">MKRIIQTDKAPAPIGPYSQAVEFGNTLYVSGQVAIDPVSNEVIQGEIEDEAHLVMKNISAILGEAGYALGDIVKTSIFLSDMALFARVNAVYGSYFEDDFPARETVAVKGLPKNVNVEITVIACKTLADG</sequence>
<proteinExistence type="inferred from homology"/>
<protein>
    <submittedName>
        <fullName evidence="2">RidA family protein</fullName>
    </submittedName>
</protein>
<dbReference type="Proteomes" id="UP000451233">
    <property type="component" value="Unassembled WGS sequence"/>
</dbReference>
<accession>A0A7K1XSU3</accession>
<dbReference type="EMBL" id="WVHS01000001">
    <property type="protein sequence ID" value="MXV13947.1"/>
    <property type="molecule type" value="Genomic_DNA"/>
</dbReference>
<dbReference type="PANTHER" id="PTHR11803:SF39">
    <property type="entry name" value="2-IMINOBUTANOATE_2-IMINOPROPANOATE DEAMINASE"/>
    <property type="match status" value="1"/>
</dbReference>
<dbReference type="GO" id="GO:0019239">
    <property type="term" value="F:deaminase activity"/>
    <property type="evidence" value="ECO:0007669"/>
    <property type="project" value="TreeGrafter"/>
</dbReference>
<evidence type="ECO:0000256" key="1">
    <source>
        <dbReference type="ARBA" id="ARBA00010552"/>
    </source>
</evidence>